<protein>
    <submittedName>
        <fullName evidence="1">Uncharacterized protein</fullName>
    </submittedName>
</protein>
<reference evidence="1" key="1">
    <citation type="submission" date="2018-04" db="EMBL/GenBank/DDBJ databases">
        <title>Transcriptome of Schizaphis graminum biotype I.</title>
        <authorList>
            <person name="Scully E.D."/>
            <person name="Geib S.M."/>
            <person name="Palmer N.A."/>
            <person name="Koch K."/>
            <person name="Bradshaw J."/>
            <person name="Heng-Moss T."/>
            <person name="Sarath G."/>
        </authorList>
    </citation>
    <scope>NUCLEOTIDE SEQUENCE</scope>
</reference>
<accession>A0A2S2NH38</accession>
<gene>
    <name evidence="1" type="ORF">g.97843</name>
</gene>
<name>A0A2S2NH38_SCHGA</name>
<sequence>MSIFNWISKIFNIDMTKPNLDLPSEFQLPTDDAENINTEMHNLEINDFTDSFNRRNHYDNDRNMFNLEDIFRLMELEFQNLQNHINESEISAIPINQPSNMEHLNGIPKKNFIAQSTFLNPSSISSRPYDEPSINITIKNSGPQYFEKFGSSSSRSSYVSKNWNGRIIEKETSTNQIQGGIIETVTIMKDGGKKCIETITENSKTGERVEKLQLSNLDQNELNEFKKQFSNF</sequence>
<evidence type="ECO:0000313" key="1">
    <source>
        <dbReference type="EMBL" id="MBY16511.1"/>
    </source>
</evidence>
<proteinExistence type="predicted"/>
<organism evidence="1">
    <name type="scientific">Schizaphis graminum</name>
    <name type="common">Green bug aphid</name>
    <dbReference type="NCBI Taxonomy" id="13262"/>
    <lineage>
        <taxon>Eukaryota</taxon>
        <taxon>Metazoa</taxon>
        <taxon>Ecdysozoa</taxon>
        <taxon>Arthropoda</taxon>
        <taxon>Hexapoda</taxon>
        <taxon>Insecta</taxon>
        <taxon>Pterygota</taxon>
        <taxon>Neoptera</taxon>
        <taxon>Paraneoptera</taxon>
        <taxon>Hemiptera</taxon>
        <taxon>Sternorrhyncha</taxon>
        <taxon>Aphidomorpha</taxon>
        <taxon>Aphidoidea</taxon>
        <taxon>Aphididae</taxon>
        <taxon>Aphidini</taxon>
        <taxon>Schizaphis</taxon>
    </lineage>
</organism>
<dbReference type="EMBL" id="GGMR01003892">
    <property type="protein sequence ID" value="MBY16511.1"/>
    <property type="molecule type" value="Transcribed_RNA"/>
</dbReference>
<dbReference type="AlphaFoldDB" id="A0A2S2NH38"/>